<evidence type="ECO:0000313" key="5">
    <source>
        <dbReference type="EMBL" id="GKX56298.1"/>
    </source>
</evidence>
<gene>
    <name evidence="5" type="ORF">SOASR030_24100</name>
</gene>
<keyword evidence="6" id="KW-1185">Reference proteome</keyword>
<dbReference type="GO" id="GO:0043107">
    <property type="term" value="P:type IV pilus-dependent motility"/>
    <property type="evidence" value="ECO:0007669"/>
    <property type="project" value="TreeGrafter"/>
</dbReference>
<dbReference type="GO" id="GO:0007155">
    <property type="term" value="P:cell adhesion"/>
    <property type="evidence" value="ECO:0007669"/>
    <property type="project" value="InterPro"/>
</dbReference>
<proteinExistence type="inferred from homology"/>
<dbReference type="Gene3D" id="3.30.700.10">
    <property type="entry name" value="Glycoprotein, Type 4 Pilin"/>
    <property type="match status" value="1"/>
</dbReference>
<evidence type="ECO:0000256" key="3">
    <source>
        <dbReference type="ARBA" id="ARBA00022481"/>
    </source>
</evidence>
<evidence type="ECO:0000313" key="6">
    <source>
        <dbReference type="Proteomes" id="UP001058124"/>
    </source>
</evidence>
<keyword evidence="3" id="KW-0488">Methylation</keyword>
<dbReference type="InterPro" id="IPR045584">
    <property type="entry name" value="Pilin-like"/>
</dbReference>
<evidence type="ECO:0000256" key="1">
    <source>
        <dbReference type="ARBA" id="ARBA00004167"/>
    </source>
</evidence>
<accession>A0AAV5N479</accession>
<dbReference type="InterPro" id="IPR012902">
    <property type="entry name" value="N_methyl_site"/>
</dbReference>
<name>A0AAV5N479_9GAMM</name>
<feature type="transmembrane region" description="Helical" evidence="4">
    <location>
        <begin position="12"/>
        <end position="30"/>
    </location>
</feature>
<comment type="similarity">
    <text evidence="2">Belongs to the N-Me-Phe pilin family.</text>
</comment>
<dbReference type="AlphaFoldDB" id="A0AAV5N479"/>
<keyword evidence="4" id="KW-1133">Transmembrane helix</keyword>
<keyword evidence="4" id="KW-0812">Transmembrane</keyword>
<evidence type="ECO:0000256" key="2">
    <source>
        <dbReference type="ARBA" id="ARBA00005233"/>
    </source>
</evidence>
<sequence length="149" mass="15686">MNTQAGFTLFELMIAIAIIAILTAVGIPAYQGYIQKAALTDMLQAMVPYKTAVELCALEKGELSACQQGSAGIPAGKTTRYVSQISVTAGAIALVGQNALQGLTVTLTPTLDEASGDLQWQKACSSNRQNDGRIDACNDVFRFGNEANP</sequence>
<dbReference type="GO" id="GO:0044096">
    <property type="term" value="C:type IV pilus"/>
    <property type="evidence" value="ECO:0007669"/>
    <property type="project" value="TreeGrafter"/>
</dbReference>
<reference evidence="5" key="1">
    <citation type="submission" date="2022-06" db="EMBL/GenBank/DDBJ databases">
        <title>Draft genome sequences of Leminorella grimontii str. JCM5902.</title>
        <authorList>
            <person name="Wakabayashi Y."/>
            <person name="Kojima K."/>
        </authorList>
    </citation>
    <scope>NUCLEOTIDE SEQUENCE</scope>
    <source>
        <strain evidence="5">JCM 5902</strain>
    </source>
</reference>
<comment type="caution">
    <text evidence="5">The sequence shown here is derived from an EMBL/GenBank/DDBJ whole genome shotgun (WGS) entry which is preliminary data.</text>
</comment>
<dbReference type="NCBIfam" id="TIGR02532">
    <property type="entry name" value="IV_pilin_GFxxxE"/>
    <property type="match status" value="1"/>
</dbReference>
<evidence type="ECO:0000256" key="4">
    <source>
        <dbReference type="SAM" id="Phobius"/>
    </source>
</evidence>
<comment type="subcellular location">
    <subcellularLocation>
        <location evidence="1">Membrane</location>
        <topology evidence="1">Single-pass membrane protein</topology>
    </subcellularLocation>
</comment>
<organism evidence="5 6">
    <name type="scientific">Leminorella grimontii</name>
    <dbReference type="NCBI Taxonomy" id="82981"/>
    <lineage>
        <taxon>Bacteria</taxon>
        <taxon>Pseudomonadati</taxon>
        <taxon>Pseudomonadota</taxon>
        <taxon>Gammaproteobacteria</taxon>
        <taxon>Enterobacterales</taxon>
        <taxon>Budviciaceae</taxon>
        <taxon>Leminorella</taxon>
    </lineage>
</organism>
<dbReference type="Proteomes" id="UP001058124">
    <property type="component" value="Unassembled WGS sequence"/>
</dbReference>
<dbReference type="PANTHER" id="PTHR30093">
    <property type="entry name" value="GENERAL SECRETION PATHWAY PROTEIN G"/>
    <property type="match status" value="1"/>
</dbReference>
<dbReference type="EMBL" id="BRLH01000005">
    <property type="protein sequence ID" value="GKX56298.1"/>
    <property type="molecule type" value="Genomic_DNA"/>
</dbReference>
<dbReference type="GO" id="GO:0016020">
    <property type="term" value="C:membrane"/>
    <property type="evidence" value="ECO:0007669"/>
    <property type="project" value="UniProtKB-SubCell"/>
</dbReference>
<dbReference type="RefSeq" id="WP_027274665.1">
    <property type="nucleotide sequence ID" value="NZ_BRLH01000005.1"/>
</dbReference>
<dbReference type="NCBIfam" id="NF007862">
    <property type="entry name" value="PRK10574.1"/>
    <property type="match status" value="1"/>
</dbReference>
<dbReference type="Pfam" id="PF00114">
    <property type="entry name" value="Pilin"/>
    <property type="match status" value="1"/>
</dbReference>
<dbReference type="InterPro" id="IPR001082">
    <property type="entry name" value="Pilin"/>
</dbReference>
<keyword evidence="4" id="KW-0472">Membrane</keyword>
<dbReference type="SUPFAM" id="SSF54523">
    <property type="entry name" value="Pili subunits"/>
    <property type="match status" value="1"/>
</dbReference>
<protein>
    <submittedName>
        <fullName evidence="5">Prepilin peptidase-dependent pilin</fullName>
    </submittedName>
</protein>
<dbReference type="PANTHER" id="PTHR30093:SF34">
    <property type="entry name" value="PREPILIN PEPTIDASE-DEPENDENT PROTEIN D"/>
    <property type="match status" value="1"/>
</dbReference>
<dbReference type="Pfam" id="PF07963">
    <property type="entry name" value="N_methyl"/>
    <property type="match status" value="1"/>
</dbReference>